<organism evidence="1 2">
    <name type="scientific">Chaetoceros tenuissimus</name>
    <dbReference type="NCBI Taxonomy" id="426638"/>
    <lineage>
        <taxon>Eukaryota</taxon>
        <taxon>Sar</taxon>
        <taxon>Stramenopiles</taxon>
        <taxon>Ochrophyta</taxon>
        <taxon>Bacillariophyta</taxon>
        <taxon>Coscinodiscophyceae</taxon>
        <taxon>Chaetocerotophycidae</taxon>
        <taxon>Chaetocerotales</taxon>
        <taxon>Chaetocerotaceae</taxon>
        <taxon>Chaetoceros</taxon>
    </lineage>
</organism>
<evidence type="ECO:0000313" key="1">
    <source>
        <dbReference type="EMBL" id="GFH57195.1"/>
    </source>
</evidence>
<evidence type="ECO:0000313" key="2">
    <source>
        <dbReference type="Proteomes" id="UP001054902"/>
    </source>
</evidence>
<dbReference type="AlphaFoldDB" id="A0AAD3D5M1"/>
<proteinExistence type="predicted"/>
<reference evidence="1 2" key="1">
    <citation type="journal article" date="2021" name="Sci. Rep.">
        <title>The genome of the diatom Chaetoceros tenuissimus carries an ancient integrated fragment of an extant virus.</title>
        <authorList>
            <person name="Hongo Y."/>
            <person name="Kimura K."/>
            <person name="Takaki Y."/>
            <person name="Yoshida Y."/>
            <person name="Baba S."/>
            <person name="Kobayashi G."/>
            <person name="Nagasaki K."/>
            <person name="Hano T."/>
            <person name="Tomaru Y."/>
        </authorList>
    </citation>
    <scope>NUCLEOTIDE SEQUENCE [LARGE SCALE GENOMIC DNA]</scope>
    <source>
        <strain evidence="1 2">NIES-3715</strain>
    </source>
</reference>
<gene>
    <name evidence="1" type="ORF">CTEN210_13671</name>
</gene>
<keyword evidence="2" id="KW-1185">Reference proteome</keyword>
<sequence length="107" mass="12025">MSHSQGSIKRQRIATTPSKVTDLTNDILKHYFSFLGKKTGCYYFLASVCKDFKALVEEQYGDDRNTSADSILSSKSTCFHVSNILDQDPTDNVALQKRNKIVDPIFA</sequence>
<protein>
    <submittedName>
        <fullName evidence="1">Uncharacterized protein</fullName>
    </submittedName>
</protein>
<accession>A0AAD3D5M1</accession>
<dbReference type="EMBL" id="BLLK01000057">
    <property type="protein sequence ID" value="GFH57195.1"/>
    <property type="molecule type" value="Genomic_DNA"/>
</dbReference>
<name>A0AAD3D5M1_9STRA</name>
<dbReference type="Proteomes" id="UP001054902">
    <property type="component" value="Unassembled WGS sequence"/>
</dbReference>
<comment type="caution">
    <text evidence="1">The sequence shown here is derived from an EMBL/GenBank/DDBJ whole genome shotgun (WGS) entry which is preliminary data.</text>
</comment>